<dbReference type="SUPFAM" id="SSF52540">
    <property type="entry name" value="P-loop containing nucleoside triphosphate hydrolases"/>
    <property type="match status" value="1"/>
</dbReference>
<dbReference type="EMBL" id="MN739520">
    <property type="protein sequence ID" value="QHT10297.1"/>
    <property type="molecule type" value="Genomic_DNA"/>
</dbReference>
<dbReference type="GO" id="GO:0005663">
    <property type="term" value="C:DNA replication factor C complex"/>
    <property type="evidence" value="ECO:0007669"/>
    <property type="project" value="TreeGrafter"/>
</dbReference>
<reference evidence="5" key="1">
    <citation type="journal article" date="2020" name="Nature">
        <title>Giant virus diversity and host interactions through global metagenomics.</title>
        <authorList>
            <person name="Schulz F."/>
            <person name="Roux S."/>
            <person name="Paez-Espino D."/>
            <person name="Jungbluth S."/>
            <person name="Walsh D.A."/>
            <person name="Denef V.J."/>
            <person name="McMahon K.D."/>
            <person name="Konstantinidis K.T."/>
            <person name="Eloe-Fadrosh E.A."/>
            <person name="Kyrpides N.C."/>
            <person name="Woyke T."/>
        </authorList>
    </citation>
    <scope>NUCLEOTIDE SEQUENCE</scope>
    <source>
        <strain evidence="5">GVMAG-M-3300023174-107</strain>
    </source>
</reference>
<evidence type="ECO:0000259" key="4">
    <source>
        <dbReference type="SMART" id="SM00382"/>
    </source>
</evidence>
<evidence type="ECO:0000256" key="2">
    <source>
        <dbReference type="ARBA" id="ARBA00022741"/>
    </source>
</evidence>
<dbReference type="Gene3D" id="3.40.50.300">
    <property type="entry name" value="P-loop containing nucleotide triphosphate hydrolases"/>
    <property type="match status" value="1"/>
</dbReference>
<organism evidence="5">
    <name type="scientific">viral metagenome</name>
    <dbReference type="NCBI Taxonomy" id="1070528"/>
    <lineage>
        <taxon>unclassified sequences</taxon>
        <taxon>metagenomes</taxon>
        <taxon>organismal metagenomes</taxon>
    </lineage>
</organism>
<dbReference type="SMART" id="SM00382">
    <property type="entry name" value="AAA"/>
    <property type="match status" value="1"/>
</dbReference>
<protein>
    <recommendedName>
        <fullName evidence="4">AAA+ ATPase domain-containing protein</fullName>
    </recommendedName>
</protein>
<evidence type="ECO:0000313" key="5">
    <source>
        <dbReference type="EMBL" id="QHT10297.1"/>
    </source>
</evidence>
<dbReference type="GO" id="GO:0005634">
    <property type="term" value="C:nucleus"/>
    <property type="evidence" value="ECO:0007669"/>
    <property type="project" value="TreeGrafter"/>
</dbReference>
<evidence type="ECO:0000256" key="1">
    <source>
        <dbReference type="ARBA" id="ARBA00022705"/>
    </source>
</evidence>
<dbReference type="PANTHER" id="PTHR11669">
    <property type="entry name" value="REPLICATION FACTOR C / DNA POLYMERASE III GAMMA-TAU SUBUNIT"/>
    <property type="match status" value="1"/>
</dbReference>
<dbReference type="InterPro" id="IPR050238">
    <property type="entry name" value="DNA_Rep/Repair_Clamp_Loader"/>
</dbReference>
<dbReference type="Pfam" id="PF00004">
    <property type="entry name" value="AAA"/>
    <property type="match status" value="1"/>
</dbReference>
<sequence length="299" mass="35648">MINYINLNTFIKLIKMLPWIEKYRPNHIDDIILEDDTKKMLFEMVNTKNFPNLLLYGPPGTGKTTSIICLLKMYQEKYKCTNNVMHLNASNDRGVDLIRTQIYTFIHTQGMFHNHLKFVVLDEVDSMTKPAQLSLLNLLHIQNVRFCLICNYISKLIPNLRDSLMLIPFYNTINDSSYIQNIIEKENVDIDEDVINNIKFNYYPDLRSTINCLQNYHTNPMPMIDQSFINDICIHYERDKVKEYVKTIYLKDFFIKLFMKMIDYNIDSKLLSLMKELIIKQDFEYFDKYLMPYFISLNP</sequence>
<dbReference type="InterPro" id="IPR027417">
    <property type="entry name" value="P-loop_NTPase"/>
</dbReference>
<evidence type="ECO:0000256" key="3">
    <source>
        <dbReference type="ARBA" id="ARBA00022840"/>
    </source>
</evidence>
<proteinExistence type="predicted"/>
<dbReference type="AlphaFoldDB" id="A0A6C0D194"/>
<accession>A0A6C0D194</accession>
<dbReference type="PANTHER" id="PTHR11669:SF20">
    <property type="entry name" value="REPLICATION FACTOR C SUBUNIT 4"/>
    <property type="match status" value="1"/>
</dbReference>
<keyword evidence="3" id="KW-0067">ATP-binding</keyword>
<dbReference type="InterPro" id="IPR003593">
    <property type="entry name" value="AAA+_ATPase"/>
</dbReference>
<dbReference type="GO" id="GO:0016887">
    <property type="term" value="F:ATP hydrolysis activity"/>
    <property type="evidence" value="ECO:0007669"/>
    <property type="project" value="InterPro"/>
</dbReference>
<dbReference type="CDD" id="cd00009">
    <property type="entry name" value="AAA"/>
    <property type="match status" value="1"/>
</dbReference>
<dbReference type="InterPro" id="IPR003959">
    <property type="entry name" value="ATPase_AAA_core"/>
</dbReference>
<dbReference type="GO" id="GO:0003689">
    <property type="term" value="F:DNA clamp loader activity"/>
    <property type="evidence" value="ECO:0007669"/>
    <property type="project" value="TreeGrafter"/>
</dbReference>
<keyword evidence="2" id="KW-0547">Nucleotide-binding</keyword>
<dbReference type="Gene3D" id="1.10.8.60">
    <property type="match status" value="1"/>
</dbReference>
<dbReference type="GO" id="GO:0005524">
    <property type="term" value="F:ATP binding"/>
    <property type="evidence" value="ECO:0007669"/>
    <property type="project" value="UniProtKB-KW"/>
</dbReference>
<dbReference type="GO" id="GO:0006281">
    <property type="term" value="P:DNA repair"/>
    <property type="evidence" value="ECO:0007669"/>
    <property type="project" value="TreeGrafter"/>
</dbReference>
<name>A0A6C0D194_9ZZZZ</name>
<keyword evidence="1" id="KW-0235">DNA replication</keyword>
<feature type="domain" description="AAA+ ATPase" evidence="4">
    <location>
        <begin position="49"/>
        <end position="171"/>
    </location>
</feature>
<dbReference type="GO" id="GO:0006261">
    <property type="term" value="P:DNA-templated DNA replication"/>
    <property type="evidence" value="ECO:0007669"/>
    <property type="project" value="TreeGrafter"/>
</dbReference>